<name>A0AAD9N045_9ANNE</name>
<dbReference type="Proteomes" id="UP001208570">
    <property type="component" value="Unassembled WGS sequence"/>
</dbReference>
<proteinExistence type="predicted"/>
<gene>
    <name evidence="1" type="ORF">LSH36_337g04007</name>
</gene>
<accession>A0AAD9N045</accession>
<evidence type="ECO:0000313" key="1">
    <source>
        <dbReference type="EMBL" id="KAK2152212.1"/>
    </source>
</evidence>
<comment type="caution">
    <text evidence="1">The sequence shown here is derived from an EMBL/GenBank/DDBJ whole genome shotgun (WGS) entry which is preliminary data.</text>
</comment>
<sequence length="37" mass="4382">MTVGEGVPYYLLQEIRNIFLPSKNPDFRINRGKFHQC</sequence>
<organism evidence="1 2">
    <name type="scientific">Paralvinella palmiformis</name>
    <dbReference type="NCBI Taxonomy" id="53620"/>
    <lineage>
        <taxon>Eukaryota</taxon>
        <taxon>Metazoa</taxon>
        <taxon>Spiralia</taxon>
        <taxon>Lophotrochozoa</taxon>
        <taxon>Annelida</taxon>
        <taxon>Polychaeta</taxon>
        <taxon>Sedentaria</taxon>
        <taxon>Canalipalpata</taxon>
        <taxon>Terebellida</taxon>
        <taxon>Terebelliformia</taxon>
        <taxon>Alvinellidae</taxon>
        <taxon>Paralvinella</taxon>
    </lineage>
</organism>
<protein>
    <submittedName>
        <fullName evidence="1">Uncharacterized protein</fullName>
    </submittedName>
</protein>
<dbReference type="AlphaFoldDB" id="A0AAD9N045"/>
<keyword evidence="2" id="KW-1185">Reference proteome</keyword>
<dbReference type="EMBL" id="JAODUP010000337">
    <property type="protein sequence ID" value="KAK2152212.1"/>
    <property type="molecule type" value="Genomic_DNA"/>
</dbReference>
<evidence type="ECO:0000313" key="2">
    <source>
        <dbReference type="Proteomes" id="UP001208570"/>
    </source>
</evidence>
<reference evidence="1" key="1">
    <citation type="journal article" date="2023" name="Mol. Biol. Evol.">
        <title>Third-Generation Sequencing Reveals the Adaptive Role of the Epigenome in Three Deep-Sea Polychaetes.</title>
        <authorList>
            <person name="Perez M."/>
            <person name="Aroh O."/>
            <person name="Sun Y."/>
            <person name="Lan Y."/>
            <person name="Juniper S.K."/>
            <person name="Young C.R."/>
            <person name="Angers B."/>
            <person name="Qian P.Y."/>
        </authorList>
    </citation>
    <scope>NUCLEOTIDE SEQUENCE</scope>
    <source>
        <strain evidence="1">P08H-3</strain>
    </source>
</reference>